<organism evidence="5 6">
    <name type="scientific">Candidatus Limivivens intestinipullorum</name>
    <dbReference type="NCBI Taxonomy" id="2840858"/>
    <lineage>
        <taxon>Bacteria</taxon>
        <taxon>Bacillati</taxon>
        <taxon>Bacillota</taxon>
        <taxon>Clostridia</taxon>
        <taxon>Lachnospirales</taxon>
        <taxon>Lachnospiraceae</taxon>
        <taxon>Lachnospiraceae incertae sedis</taxon>
        <taxon>Candidatus Limivivens</taxon>
    </lineage>
</organism>
<proteinExistence type="predicted"/>
<dbReference type="PANTHER" id="PTHR37418">
    <property type="entry name" value="3-KETO-5-AMINOHEXANOATE CLEAVAGE ENZYME-RELATED"/>
    <property type="match status" value="1"/>
</dbReference>
<evidence type="ECO:0000313" key="6">
    <source>
        <dbReference type="Proteomes" id="UP000823935"/>
    </source>
</evidence>
<dbReference type="AlphaFoldDB" id="A0A9D1ES61"/>
<evidence type="ECO:0000256" key="4">
    <source>
        <dbReference type="ARBA" id="ARBA00022833"/>
    </source>
</evidence>
<dbReference type="GO" id="GO:0043720">
    <property type="term" value="F:3-keto-5-aminohexanoate cleavage activity"/>
    <property type="evidence" value="ECO:0007669"/>
    <property type="project" value="InterPro"/>
</dbReference>
<evidence type="ECO:0000256" key="3">
    <source>
        <dbReference type="ARBA" id="ARBA00022723"/>
    </source>
</evidence>
<dbReference type="EMBL" id="DVIQ01000024">
    <property type="protein sequence ID" value="HIS30884.1"/>
    <property type="molecule type" value="Genomic_DNA"/>
</dbReference>
<evidence type="ECO:0000256" key="2">
    <source>
        <dbReference type="ARBA" id="ARBA00022679"/>
    </source>
</evidence>
<dbReference type="InterPro" id="IPR008567">
    <property type="entry name" value="BKACE"/>
</dbReference>
<name>A0A9D1ES61_9FIRM</name>
<reference evidence="5" key="1">
    <citation type="submission" date="2020-10" db="EMBL/GenBank/DDBJ databases">
        <authorList>
            <person name="Gilroy R."/>
        </authorList>
    </citation>
    <scope>NUCLEOTIDE SEQUENCE</scope>
    <source>
        <strain evidence="5">CHK190-19873</strain>
    </source>
</reference>
<dbReference type="GO" id="GO:0046872">
    <property type="term" value="F:metal ion binding"/>
    <property type="evidence" value="ECO:0007669"/>
    <property type="project" value="UniProtKB-KW"/>
</dbReference>
<keyword evidence="3" id="KW-0479">Metal-binding</keyword>
<protein>
    <submittedName>
        <fullName evidence="5">3-keto-5-aminohexanoate cleavage protein</fullName>
    </submittedName>
</protein>
<dbReference type="Pfam" id="PF05853">
    <property type="entry name" value="BKACE"/>
    <property type="match status" value="1"/>
</dbReference>
<accession>A0A9D1ES61</accession>
<keyword evidence="4" id="KW-0862">Zinc</keyword>
<dbReference type="Gene3D" id="3.20.20.70">
    <property type="entry name" value="Aldolase class I"/>
    <property type="match status" value="1"/>
</dbReference>
<dbReference type="InterPro" id="IPR013785">
    <property type="entry name" value="Aldolase_TIM"/>
</dbReference>
<reference evidence="5" key="2">
    <citation type="journal article" date="2021" name="PeerJ">
        <title>Extensive microbial diversity within the chicken gut microbiome revealed by metagenomics and culture.</title>
        <authorList>
            <person name="Gilroy R."/>
            <person name="Ravi A."/>
            <person name="Getino M."/>
            <person name="Pursley I."/>
            <person name="Horton D.L."/>
            <person name="Alikhan N.F."/>
            <person name="Baker D."/>
            <person name="Gharbi K."/>
            <person name="Hall N."/>
            <person name="Watson M."/>
            <person name="Adriaenssens E.M."/>
            <person name="Foster-Nyarko E."/>
            <person name="Jarju S."/>
            <person name="Secka A."/>
            <person name="Antonio M."/>
            <person name="Oren A."/>
            <person name="Chaudhuri R.R."/>
            <person name="La Ragione R."/>
            <person name="Hildebrand F."/>
            <person name="Pallen M.J."/>
        </authorList>
    </citation>
    <scope>NUCLEOTIDE SEQUENCE</scope>
    <source>
        <strain evidence="5">CHK190-19873</strain>
    </source>
</reference>
<dbReference type="Proteomes" id="UP000823935">
    <property type="component" value="Unassembled WGS sequence"/>
</dbReference>
<dbReference type="PANTHER" id="PTHR37418:SF2">
    <property type="entry name" value="3-KETO-5-AMINOHEXANOATE CLEAVAGE ENZYME"/>
    <property type="match status" value="1"/>
</dbReference>
<gene>
    <name evidence="5" type="ORF">IAB44_04935</name>
</gene>
<keyword evidence="2" id="KW-0808">Transferase</keyword>
<evidence type="ECO:0000313" key="5">
    <source>
        <dbReference type="EMBL" id="HIS30884.1"/>
    </source>
</evidence>
<comment type="cofactor">
    <cofactor evidence="1">
        <name>Zn(2+)</name>
        <dbReference type="ChEBI" id="CHEBI:29105"/>
    </cofactor>
</comment>
<evidence type="ECO:0000256" key="1">
    <source>
        <dbReference type="ARBA" id="ARBA00001947"/>
    </source>
</evidence>
<comment type="caution">
    <text evidence="5">The sequence shown here is derived from an EMBL/GenBank/DDBJ whole genome shotgun (WGS) entry which is preliminary data.</text>
</comment>
<sequence>MEKIIISVAPVEAGTPVDAVPLAEDVAKCVEAGAAMCHLHCRRPDGSLTEDTGYLETCFEEILKRTDVVVQASTGGVSDLTIEQRCTPLDYKKVESASLNVGSTNLGEAVYINSFEQVRYCSQAVYDHKIIPEIEVFDIGMIHNVEFVRETIPFRDPVLFNLVFGHKGGMQPRMDSLAVFRSFVPSWGKWGVTHFGRDNWNFLAAAIAMGARIVRIGFEDSHYLAPGVMAKYNYELVEKLVKLIHAMDFEVASPAEAREIMNIQKRETAKT</sequence>